<dbReference type="OMA" id="LEMWPES"/>
<evidence type="ECO:0000313" key="1">
    <source>
        <dbReference type="EMBL" id="TBU34117.1"/>
    </source>
</evidence>
<dbReference type="EMBL" id="ML143389">
    <property type="protein sequence ID" value="TBU34117.1"/>
    <property type="molecule type" value="Genomic_DNA"/>
</dbReference>
<reference evidence="1" key="1">
    <citation type="submission" date="2019-01" db="EMBL/GenBank/DDBJ databases">
        <title>Draft genome sequences of three monokaryotic isolates of the white-rot basidiomycete fungus Dichomitus squalens.</title>
        <authorList>
            <consortium name="DOE Joint Genome Institute"/>
            <person name="Lopez S.C."/>
            <person name="Andreopoulos B."/>
            <person name="Pangilinan J."/>
            <person name="Lipzen A."/>
            <person name="Riley R."/>
            <person name="Ahrendt S."/>
            <person name="Ng V."/>
            <person name="Barry K."/>
            <person name="Daum C."/>
            <person name="Grigoriev I.V."/>
            <person name="Hilden K.S."/>
            <person name="Makela M.R."/>
            <person name="de Vries R.P."/>
        </authorList>
    </citation>
    <scope>NUCLEOTIDE SEQUENCE [LARGE SCALE GENOMIC DNA]</scope>
    <source>
        <strain evidence="1">OM18370.1</strain>
    </source>
</reference>
<dbReference type="AlphaFoldDB" id="A0A4Q9N2H0"/>
<gene>
    <name evidence="1" type="ORF">BD311DRAFT_861355</name>
</gene>
<dbReference type="SUPFAM" id="SSF52047">
    <property type="entry name" value="RNI-like"/>
    <property type="match status" value="1"/>
</dbReference>
<proteinExistence type="predicted"/>
<protein>
    <recommendedName>
        <fullName evidence="2">F-box domain-containing protein</fullName>
    </recommendedName>
</protein>
<name>A0A4Q9N2H0_9APHY</name>
<dbReference type="OrthoDB" id="2663142at2759"/>
<dbReference type="Proteomes" id="UP000292957">
    <property type="component" value="Unassembled WGS sequence"/>
</dbReference>
<dbReference type="Gene3D" id="3.80.10.10">
    <property type="entry name" value="Ribonuclease Inhibitor"/>
    <property type="match status" value="1"/>
</dbReference>
<organism evidence="1">
    <name type="scientific">Dichomitus squalens</name>
    <dbReference type="NCBI Taxonomy" id="114155"/>
    <lineage>
        <taxon>Eukaryota</taxon>
        <taxon>Fungi</taxon>
        <taxon>Dikarya</taxon>
        <taxon>Basidiomycota</taxon>
        <taxon>Agaricomycotina</taxon>
        <taxon>Agaricomycetes</taxon>
        <taxon>Polyporales</taxon>
        <taxon>Polyporaceae</taxon>
        <taxon>Dichomitus</taxon>
    </lineage>
</organism>
<sequence length="513" mass="56773">MHQALRIDEILQLIFDFCSDLPDTRPRWTYAQLARCCKTWTDPALDRLWRRMDGLGPLLALLPTMDDEPTVDVTPSFEAAAKRVRQILHTKSSTPSFRLPDGYGPNVFPNLEAATLSHSGCLIPHIWRTSERIQRVSVSLSFSRKETDAHIIAWNDAVARYLEKLRVCAPHFHCLQVRGSISDSLNATVASLSQLRSLTIQSSRFLTSNTLAAIATFPALRMLEVHADHIRGEEFEDCLSSLHPDDADAMSFPALEELTIRTSGLLLTVLLTRLPVGVMKKLHLDMVMDAHPRTDMKSVLELLAQKAAGSLRDLLLDDRTERDSLAAVADPNANAEDATSDAHSQRGYTLDDLAPLARVRQLRSFVLKDADLVDGDLEVLARWWPELERLELGANEDVCLSDHEHEHDEGTSQHGCKTRLSPAAYALVARSFRLLESLSLSAPPPRALEVTTFVAQVTSLAVGDARAMPGYTADAAPAVVDALLAIFPALKRLDSPDTEVIERFETALADSRT</sequence>
<evidence type="ECO:0008006" key="2">
    <source>
        <dbReference type="Google" id="ProtNLM"/>
    </source>
</evidence>
<accession>A0A4Q9N2H0</accession>
<dbReference type="InterPro" id="IPR032675">
    <property type="entry name" value="LRR_dom_sf"/>
</dbReference>